<evidence type="ECO:0000313" key="1">
    <source>
        <dbReference type="EMBL" id="SKB62720.1"/>
    </source>
</evidence>
<dbReference type="AlphaFoldDB" id="A0A1T5CU56"/>
<protein>
    <submittedName>
        <fullName evidence="1">Uncharacterized protein</fullName>
    </submittedName>
</protein>
<gene>
    <name evidence="1" type="ORF">SAMN06295937_1011100</name>
</gene>
<name>A0A1T5CU56_9SPHN</name>
<reference evidence="2" key="1">
    <citation type="submission" date="2017-02" db="EMBL/GenBank/DDBJ databases">
        <authorList>
            <person name="Varghese N."/>
            <person name="Submissions S."/>
        </authorList>
    </citation>
    <scope>NUCLEOTIDE SEQUENCE [LARGE SCALE GENOMIC DNA]</scope>
    <source>
        <strain evidence="2">R11H</strain>
    </source>
</reference>
<keyword evidence="2" id="KW-1185">Reference proteome</keyword>
<organism evidence="1 2">
    <name type="scientific">Sphingopyxis flava</name>
    <dbReference type="NCBI Taxonomy" id="1507287"/>
    <lineage>
        <taxon>Bacteria</taxon>
        <taxon>Pseudomonadati</taxon>
        <taxon>Pseudomonadota</taxon>
        <taxon>Alphaproteobacteria</taxon>
        <taxon>Sphingomonadales</taxon>
        <taxon>Sphingomonadaceae</taxon>
        <taxon>Sphingopyxis</taxon>
    </lineage>
</organism>
<accession>A0A1T5CU56</accession>
<proteinExistence type="predicted"/>
<sequence length="88" mass="10118">MKVMELRALLADMPGEMNVYLVNGHGVAEAKHIFKANLVGVEQFCELRSYFEDHTPQFLDMKIERRTGFANRDELIEAYLKLKENAGD</sequence>
<dbReference type="EMBL" id="FUYP01000011">
    <property type="protein sequence ID" value="SKB62720.1"/>
    <property type="molecule type" value="Genomic_DNA"/>
</dbReference>
<dbReference type="Proteomes" id="UP000190044">
    <property type="component" value="Unassembled WGS sequence"/>
</dbReference>
<evidence type="ECO:0000313" key="2">
    <source>
        <dbReference type="Proteomes" id="UP000190044"/>
    </source>
</evidence>